<protein>
    <submittedName>
        <fullName evidence="2">Uncharacterized protein family (UPF0158)</fullName>
    </submittedName>
</protein>
<dbReference type="RefSeq" id="WP_074644484.1">
    <property type="nucleotide sequence ID" value="NZ_FOFU01000007.1"/>
</dbReference>
<proteinExistence type="predicted"/>
<accession>A0A1H9HPP0</accession>
<dbReference type="InterPro" id="IPR000182">
    <property type="entry name" value="GNAT_dom"/>
</dbReference>
<reference evidence="2 3" key="1">
    <citation type="submission" date="2016-10" db="EMBL/GenBank/DDBJ databases">
        <authorList>
            <person name="de Groot N.N."/>
        </authorList>
    </citation>
    <scope>NUCLEOTIDE SEQUENCE [LARGE SCALE GENOMIC DNA]</scope>
    <source>
        <strain evidence="2 3">B25</strain>
    </source>
</reference>
<dbReference type="Gene3D" id="3.40.630.30">
    <property type="match status" value="1"/>
</dbReference>
<dbReference type="Pfam" id="PF03682">
    <property type="entry name" value="UPF0158"/>
    <property type="match status" value="1"/>
</dbReference>
<dbReference type="OrthoDB" id="367880at2"/>
<evidence type="ECO:0000313" key="2">
    <source>
        <dbReference type="EMBL" id="SEQ64202.1"/>
    </source>
</evidence>
<dbReference type="InterPro" id="IPR005361">
    <property type="entry name" value="UPF0158"/>
</dbReference>
<dbReference type="STRING" id="163.SAMN04487775_101531"/>
<sequence length="301" mass="34296">MQFELTDSLTDDIISAMENQDVEYAVSAPEGQLVISDSDGNTPDDEKYYSLPEWGPSDGFDLREEFVNNLHAPLAREELQSALHSGRGVFKNFRNVLKNYPEIDKRWHIYKHRFMSARINEWYNSLREIWGLEKLDQLPESDDTLVHDDFSFKEYDSAADKKTILLNITADSCEDETLPLELNRAFYGLWRAQFEEAAEETQTGFICSSLSDDFAGCITASPLLQNQEKIVMITSLFVPEQFRGLGISTELINMCISSLRNCGKEWVIIPNTIAPDILQPLLTRTGFRKINSGYILSLIGE</sequence>
<dbReference type="Pfam" id="PF00583">
    <property type="entry name" value="Acetyltransf_1"/>
    <property type="match status" value="1"/>
</dbReference>
<keyword evidence="3" id="KW-1185">Reference proteome</keyword>
<dbReference type="EMBL" id="FOFU01000007">
    <property type="protein sequence ID" value="SEQ64202.1"/>
    <property type="molecule type" value="Genomic_DNA"/>
</dbReference>
<dbReference type="GO" id="GO:0016747">
    <property type="term" value="F:acyltransferase activity, transferring groups other than amino-acyl groups"/>
    <property type="evidence" value="ECO:0007669"/>
    <property type="project" value="InterPro"/>
</dbReference>
<dbReference type="Proteomes" id="UP000182360">
    <property type="component" value="Unassembled WGS sequence"/>
</dbReference>
<evidence type="ECO:0000313" key="3">
    <source>
        <dbReference type="Proteomes" id="UP000182360"/>
    </source>
</evidence>
<dbReference type="InterPro" id="IPR016181">
    <property type="entry name" value="Acyl_CoA_acyltransferase"/>
</dbReference>
<dbReference type="AlphaFoldDB" id="A0A1H9HPP0"/>
<organism evidence="2 3">
    <name type="scientific">Treponema bryantii</name>
    <dbReference type="NCBI Taxonomy" id="163"/>
    <lineage>
        <taxon>Bacteria</taxon>
        <taxon>Pseudomonadati</taxon>
        <taxon>Spirochaetota</taxon>
        <taxon>Spirochaetia</taxon>
        <taxon>Spirochaetales</taxon>
        <taxon>Treponemataceae</taxon>
        <taxon>Treponema</taxon>
    </lineage>
</organism>
<feature type="domain" description="N-acetyltransferase" evidence="1">
    <location>
        <begin position="166"/>
        <end position="301"/>
    </location>
</feature>
<dbReference type="PROSITE" id="PS51186">
    <property type="entry name" value="GNAT"/>
    <property type="match status" value="1"/>
</dbReference>
<dbReference type="CDD" id="cd04301">
    <property type="entry name" value="NAT_SF"/>
    <property type="match status" value="1"/>
</dbReference>
<evidence type="ECO:0000259" key="1">
    <source>
        <dbReference type="PROSITE" id="PS51186"/>
    </source>
</evidence>
<dbReference type="SUPFAM" id="SSF55729">
    <property type="entry name" value="Acyl-CoA N-acyltransferases (Nat)"/>
    <property type="match status" value="1"/>
</dbReference>
<name>A0A1H9HPP0_9SPIR</name>
<gene>
    <name evidence="2" type="ORF">SAMN04487977_10798</name>
</gene>